<evidence type="ECO:0008006" key="4">
    <source>
        <dbReference type="Google" id="ProtNLM"/>
    </source>
</evidence>
<dbReference type="EMBL" id="JBDFRB010000003">
    <property type="protein sequence ID" value="MEN2743888.1"/>
    <property type="molecule type" value="Genomic_DNA"/>
</dbReference>
<dbReference type="Proteomes" id="UP001422074">
    <property type="component" value="Unassembled WGS sequence"/>
</dbReference>
<feature type="region of interest" description="Disordered" evidence="1">
    <location>
        <begin position="165"/>
        <end position="191"/>
    </location>
</feature>
<sequence length="376" mass="37392">MSESLTGGPGTPEQPRTATMKDEARGVAHDAASSAGAVGETAKEGAVDVAHEAKYQVKDLLHQSRRELMDQASQQQTRAAEGLRAIHQELDSMASRSEGQGVGTDLVRQAAQRTGALAEWLDQRDPGSLLNEVTSFARRKPGFFLAAAAGAGLLAGRLSRSLAAGGPDDGQGAMAARPTTPPSSAGVYGTETGDAYSPAGNYGSGDAYRTAGVYGAAGAAGVYGTDAYGTGSYGAGETHGAGASTPGTGAYSTETGAYAGAGVDSGTDPQDPLYAAEAAGTTANVDYSGYSGTPTGASAAEQFGTEAGAGVASGGGLGTGAGAGANPAASDSDDFAYGQDRTQGEDTALGDELLGQDTQGEDPLSDDWRRGERGGL</sequence>
<evidence type="ECO:0000313" key="3">
    <source>
        <dbReference type="Proteomes" id="UP001422074"/>
    </source>
</evidence>
<reference evidence="2 3" key="1">
    <citation type="submission" date="2024-05" db="EMBL/GenBank/DDBJ databases">
        <title>Sinomonas sp. nov., isolated from a waste landfill.</title>
        <authorList>
            <person name="Zhao Y."/>
        </authorList>
    </citation>
    <scope>NUCLEOTIDE SEQUENCE [LARGE SCALE GENOMIC DNA]</scope>
    <source>
        <strain evidence="2 3">CCTCC AB2014300</strain>
    </source>
</reference>
<comment type="caution">
    <text evidence="2">The sequence shown here is derived from an EMBL/GenBank/DDBJ whole genome shotgun (WGS) entry which is preliminary data.</text>
</comment>
<evidence type="ECO:0000313" key="2">
    <source>
        <dbReference type="EMBL" id="MEN2743888.1"/>
    </source>
</evidence>
<feature type="region of interest" description="Disordered" evidence="1">
    <location>
        <begin position="316"/>
        <end position="376"/>
    </location>
</feature>
<evidence type="ECO:0000256" key="1">
    <source>
        <dbReference type="SAM" id="MobiDB-lite"/>
    </source>
</evidence>
<protein>
    <recommendedName>
        <fullName evidence="4">DUF3618 domain-containing protein</fullName>
    </recommendedName>
</protein>
<proteinExistence type="predicted"/>
<organism evidence="2 3">
    <name type="scientific">Sinomonas halotolerans</name>
    <dbReference type="NCBI Taxonomy" id="1644133"/>
    <lineage>
        <taxon>Bacteria</taxon>
        <taxon>Bacillati</taxon>
        <taxon>Actinomycetota</taxon>
        <taxon>Actinomycetes</taxon>
        <taxon>Micrococcales</taxon>
        <taxon>Micrococcaceae</taxon>
        <taxon>Sinomonas</taxon>
    </lineage>
</organism>
<keyword evidence="3" id="KW-1185">Reference proteome</keyword>
<feature type="compositionally biased region" description="Basic and acidic residues" evidence="1">
    <location>
        <begin position="366"/>
        <end position="376"/>
    </location>
</feature>
<name>A0ABU9WXH6_9MICC</name>
<gene>
    <name evidence="2" type="ORF">ABCQ75_04975</name>
</gene>
<feature type="region of interest" description="Disordered" evidence="1">
    <location>
        <begin position="1"/>
        <end position="46"/>
    </location>
</feature>
<dbReference type="RefSeq" id="WP_345883501.1">
    <property type="nucleotide sequence ID" value="NZ_JBDFRB010000003.1"/>
</dbReference>
<feature type="compositionally biased region" description="Basic and acidic residues" evidence="1">
    <location>
        <begin position="19"/>
        <end position="28"/>
    </location>
</feature>
<accession>A0ABU9WXH6</accession>